<dbReference type="InterPro" id="IPR035986">
    <property type="entry name" value="PKD_dom_sf"/>
</dbReference>
<dbReference type="SUPFAM" id="SSF49299">
    <property type="entry name" value="PKD domain"/>
    <property type="match status" value="3"/>
</dbReference>
<evidence type="ECO:0000259" key="9">
    <source>
        <dbReference type="PROSITE" id="PS50093"/>
    </source>
</evidence>
<dbReference type="PANTHER" id="PTHR47466">
    <property type="match status" value="1"/>
</dbReference>
<keyword evidence="5" id="KW-0378">Hydrolase</keyword>
<dbReference type="Gene3D" id="2.60.120.380">
    <property type="match status" value="3"/>
</dbReference>
<dbReference type="CDD" id="cd00146">
    <property type="entry name" value="PKD"/>
    <property type="match status" value="3"/>
</dbReference>
<comment type="similarity">
    <text evidence="1">Belongs to the peptidase M43B family.</text>
</comment>
<keyword evidence="11" id="KW-1185">Reference proteome</keyword>
<feature type="domain" description="PKD" evidence="9">
    <location>
        <begin position="602"/>
        <end position="684"/>
    </location>
</feature>
<organism evidence="10 11">
    <name type="scientific">Thalassotalea profundi</name>
    <dbReference type="NCBI Taxonomy" id="2036687"/>
    <lineage>
        <taxon>Bacteria</taxon>
        <taxon>Pseudomonadati</taxon>
        <taxon>Pseudomonadota</taxon>
        <taxon>Gammaproteobacteria</taxon>
        <taxon>Alteromonadales</taxon>
        <taxon>Colwelliaceae</taxon>
        <taxon>Thalassotalea</taxon>
    </lineage>
</organism>
<keyword evidence="7" id="KW-0482">Metalloprotease</keyword>
<gene>
    <name evidence="10" type="ORF">GCM10011501_07760</name>
</gene>
<keyword evidence="4" id="KW-0732">Signal</keyword>
<accession>A0ABQ3IET4</accession>
<dbReference type="Gene3D" id="2.60.40.10">
    <property type="entry name" value="Immunoglobulins"/>
    <property type="match status" value="3"/>
</dbReference>
<keyword evidence="2" id="KW-0645">Protease</keyword>
<evidence type="ECO:0000256" key="6">
    <source>
        <dbReference type="ARBA" id="ARBA00022833"/>
    </source>
</evidence>
<evidence type="ECO:0000256" key="7">
    <source>
        <dbReference type="ARBA" id="ARBA00023049"/>
    </source>
</evidence>
<evidence type="ECO:0000256" key="2">
    <source>
        <dbReference type="ARBA" id="ARBA00022670"/>
    </source>
</evidence>
<dbReference type="InterPro" id="IPR022409">
    <property type="entry name" value="PKD/Chitinase_dom"/>
</dbReference>
<dbReference type="Gene3D" id="3.40.390.10">
    <property type="entry name" value="Collagenase (Catalytic Domain)"/>
    <property type="match status" value="1"/>
</dbReference>
<proteinExistence type="inferred from homology"/>
<name>A0ABQ3IET4_9GAMM</name>
<dbReference type="SUPFAM" id="SSF55486">
    <property type="entry name" value="Metalloproteases ('zincins'), catalytic domain"/>
    <property type="match status" value="1"/>
</dbReference>
<dbReference type="Proteomes" id="UP000626370">
    <property type="component" value="Unassembled WGS sequence"/>
</dbReference>
<dbReference type="Pfam" id="PF18911">
    <property type="entry name" value="PKD_4"/>
    <property type="match status" value="3"/>
</dbReference>
<dbReference type="InterPro" id="IPR018247">
    <property type="entry name" value="EF_Hand_1_Ca_BS"/>
</dbReference>
<reference evidence="11" key="1">
    <citation type="journal article" date="2019" name="Int. J. Syst. Evol. Microbiol.">
        <title>The Global Catalogue of Microorganisms (GCM) 10K type strain sequencing project: providing services to taxonomists for standard genome sequencing and annotation.</title>
        <authorList>
            <consortium name="The Broad Institute Genomics Platform"/>
            <consortium name="The Broad Institute Genome Sequencing Center for Infectious Disease"/>
            <person name="Wu L."/>
            <person name="Ma J."/>
        </authorList>
    </citation>
    <scope>NUCLEOTIDE SEQUENCE [LARGE SCALE GENOMIC DNA]</scope>
    <source>
        <strain evidence="11">CGMCC 1.15922</strain>
    </source>
</reference>
<dbReference type="InterPro" id="IPR008754">
    <property type="entry name" value="Peptidase_M43"/>
</dbReference>
<evidence type="ECO:0000256" key="1">
    <source>
        <dbReference type="ARBA" id="ARBA00008721"/>
    </source>
</evidence>
<evidence type="ECO:0000256" key="5">
    <source>
        <dbReference type="ARBA" id="ARBA00022801"/>
    </source>
</evidence>
<dbReference type="InterPro" id="IPR036439">
    <property type="entry name" value="Dockerin_dom_sf"/>
</dbReference>
<dbReference type="InterPro" id="IPR024079">
    <property type="entry name" value="MetalloPept_cat_dom_sf"/>
</dbReference>
<dbReference type="EMBL" id="BNAH01000002">
    <property type="protein sequence ID" value="GHE81852.1"/>
    <property type="molecule type" value="Genomic_DNA"/>
</dbReference>
<protein>
    <recommendedName>
        <fullName evidence="9">PKD domain-containing protein</fullName>
    </recommendedName>
</protein>
<dbReference type="PROSITE" id="PS00018">
    <property type="entry name" value="EF_HAND_1"/>
    <property type="match status" value="2"/>
</dbReference>
<feature type="domain" description="PKD" evidence="9">
    <location>
        <begin position="961"/>
        <end position="1046"/>
    </location>
</feature>
<keyword evidence="6" id="KW-0862">Zinc</keyword>
<feature type="domain" description="PKD" evidence="9">
    <location>
        <begin position="812"/>
        <end position="893"/>
    </location>
</feature>
<dbReference type="Pfam" id="PF05572">
    <property type="entry name" value="Peptidase_M43"/>
    <property type="match status" value="1"/>
</dbReference>
<dbReference type="InterPro" id="IPR000601">
    <property type="entry name" value="PKD_dom"/>
</dbReference>
<sequence>MNEIIASKKSHSNKLSFKTSELSKTEQAAHQVCAIDDNGQDWAKLQNVLKKQLKKVTLAKKQKSAKFRSQANNEYEDNGIAGRYYIPVVFHIYGEEFNCDDPNQACLTDEKIIDALKRTNEDFLGTNTQDGPIDPMFEAIRDYPNIEFVLAKKDPSGQVSTGIVRHSREQKGYGNGSGFDAEIAGDAWDNYKYMNVYIMKDLYDDGSTNNSGVAWYPESSMSDNNLSRVVYNGLYLGDNTDENFRSVLTHEFGHWLNLPHTFAGDTCSLENETFCSLTGDRSCDTPQMSLSTDMYDNSLNCLGVKTNTENFMHYTSNYAMLTQDQVKRITAALHTPMRSTLWSNSNLLVTGLDQYTHNADHYWDGISGIDTAPSGEVIASHLNLSGIEGDINSLQVSIPSDTEAVGFYLSNYQEDPDMYASLGKSPEKDENGSWIADYISFEAAGTPEFIGVLSPDTEQAYHIAIDAFSDYNNANFQAIAVDDPLLPAGSKRHHVYIEKGIWSPQGKAPKQYKINIPANAEKMVAVLAGKYGGDPDMFVSVNKPVVMDQELDDCVPFSAAKLAEYCEFSHGGEINVAIDPFSEYWDSTLHIYYETRDITNQPPIAITKPNYNAVVEHEIHFKGNSSIDVDGSIEQYLWNFGDGQTSSEINPVHVYNTIGEYPVSLTITDNQGISAITTANASITLLNPDDETLCDNCYRVYLAEEIDLSAGAGDTPRDYQFLVPNAASLVAIEIVGGYDGDPDLHVSQNQAVSTSVYDCRPWEGPGAAEVCHFREGGVYNVMIEAFAAYSQVTFKAYYDIRYDADNSLPNQLPIAQIESTGLHYAGSLTTLIGDNSSDPDGNIVSYSWNFGDGATSTEANPQHRYNSYGKYTVTLTVKDNNDAQASTSFEVTILPAGDMDGDGDVDKDDLQHFILALRRGDSLDSSFDLNNDGRIDTRDVRAFRVLCSYSNCANVAPQAQQPEAKITLPESIVVNQQVTFNSEQSIADPSDRYSYIDSYLWDFADGTTSTEKNPSHTFSTVGSYDVSLTLVNNKGLTSTVGETIHVAFPDLVNSCANQQPAEGNTLEASEINCVVGDKTRFDFSIPGMDRHSTLALTIGFAEGDFQVYYNNGTWPSIGSSTYDKKVDASNSACLYIELDSSMDYWGYLQITGDVQGATIVADFDTQGCRTLAE</sequence>
<keyword evidence="3" id="KW-0479">Metal-binding</keyword>
<dbReference type="PROSITE" id="PS50093">
    <property type="entry name" value="PKD"/>
    <property type="match status" value="3"/>
</dbReference>
<dbReference type="InterPro" id="IPR013783">
    <property type="entry name" value="Ig-like_fold"/>
</dbReference>
<evidence type="ECO:0000256" key="4">
    <source>
        <dbReference type="ARBA" id="ARBA00022729"/>
    </source>
</evidence>
<evidence type="ECO:0000313" key="11">
    <source>
        <dbReference type="Proteomes" id="UP000626370"/>
    </source>
</evidence>
<evidence type="ECO:0000256" key="8">
    <source>
        <dbReference type="ARBA" id="ARBA00023157"/>
    </source>
</evidence>
<comment type="caution">
    <text evidence="10">The sequence shown here is derived from an EMBL/GenBank/DDBJ whole genome shotgun (WGS) entry which is preliminary data.</text>
</comment>
<evidence type="ECO:0000256" key="3">
    <source>
        <dbReference type="ARBA" id="ARBA00022723"/>
    </source>
</evidence>
<dbReference type="SMART" id="SM00089">
    <property type="entry name" value="PKD"/>
    <property type="match status" value="3"/>
</dbReference>
<keyword evidence="8" id="KW-1015">Disulfide bond</keyword>
<dbReference type="Gene3D" id="1.10.1330.10">
    <property type="entry name" value="Dockerin domain"/>
    <property type="match status" value="1"/>
</dbReference>
<dbReference type="PANTHER" id="PTHR47466:SF1">
    <property type="entry name" value="METALLOPROTEASE MEP1 (AFU_ORTHOLOGUE AFUA_1G07730)-RELATED"/>
    <property type="match status" value="1"/>
</dbReference>
<evidence type="ECO:0000313" key="10">
    <source>
        <dbReference type="EMBL" id="GHE81852.1"/>
    </source>
</evidence>